<dbReference type="GeneID" id="92209195"/>
<feature type="region of interest" description="Disordered" evidence="5">
    <location>
        <begin position="183"/>
        <end position="204"/>
    </location>
</feature>
<gene>
    <name evidence="7" type="ORF">LODBEIA_P39990</name>
</gene>
<sequence length="675" mass="79386">MYQDNRLTFGLILQHLNENQSSNQDTKTIPFDWRDWIDFTYFNTQLAKPAEERIKCEDIYHHINFVTPSNEKIAKKNSRLWGCINSYDLTTTEMARMGFKNADHLPGFVQFKYAPFTASECVRNLQGKSYLLTKQPIPYKVIFLNDRGEDLIYDVRKGRILELATTYEDRIDPVEQFDRLISSLNNSNDNNNNNNNNNNYNYKPKPLLEIPESSFRYDRSKARKIAKRLEQKQTVLTRNEKSFLDSISTTFSATPNKNSESRYFKEATMRLNDGNRDSGWHYDWRFFNGKLSYNNHRTAIILERLMRNWFKFTTKHNIVSWIAHGPLLSWYWNGGVFPFDNDLDMQMPIEHLIKLGELFNQTIVVEDMHEGFGKYMIDVGTFIHNRKISERGNHIDARFIDIETGVYIDLTGISSSGAVPPGKCYQNIQDDKDEGPLLQHEEETFNDRRVHFYHFSQISPLKLSMIDGVPCYVPNSIIKRLKYEYAEDSLARSDYDDWFFVPRLGNWIHFDDLEQVFKPEDYIKANGRKNKHRFLRLIDNLSDQEIYQLLIKSSAETGISRSNSVLINFYKAQQTFHDEEKKFLFKIDATKKRNKNDVKEGKLMDDSSKSQDEQYLKFVEERVKLSSPIRQSLFEYEKIEGSIQEFYARAERDMSQIRIKGLKKEQAAVSSQAEE</sequence>
<evidence type="ECO:0000256" key="4">
    <source>
        <dbReference type="ARBA" id="ARBA00023136"/>
    </source>
</evidence>
<evidence type="ECO:0000256" key="3">
    <source>
        <dbReference type="ARBA" id="ARBA00022989"/>
    </source>
</evidence>
<keyword evidence="4" id="KW-0472">Membrane</keyword>
<evidence type="ECO:0000256" key="2">
    <source>
        <dbReference type="ARBA" id="ARBA00022692"/>
    </source>
</evidence>
<dbReference type="EMBL" id="OZ022409">
    <property type="protein sequence ID" value="CAK9439899.1"/>
    <property type="molecule type" value="Genomic_DNA"/>
</dbReference>
<accession>A0ABP0ZNP4</accession>
<dbReference type="InterPro" id="IPR009644">
    <property type="entry name" value="FKTN/MNN4/W02B3.4-1"/>
</dbReference>
<name>A0ABP0ZNP4_9ASCO</name>
<comment type="subcellular location">
    <subcellularLocation>
        <location evidence="1">Membrane</location>
        <topology evidence="1">Single-pass membrane protein</topology>
    </subcellularLocation>
</comment>
<evidence type="ECO:0000256" key="1">
    <source>
        <dbReference type="ARBA" id="ARBA00004167"/>
    </source>
</evidence>
<evidence type="ECO:0000256" key="5">
    <source>
        <dbReference type="SAM" id="MobiDB-lite"/>
    </source>
</evidence>
<protein>
    <recommendedName>
        <fullName evidence="6">LicD/FKTN/FKRP nucleotidyltransferase domain-containing protein</fullName>
    </recommendedName>
</protein>
<organism evidence="7 8">
    <name type="scientific">Lodderomyces beijingensis</name>
    <dbReference type="NCBI Taxonomy" id="1775926"/>
    <lineage>
        <taxon>Eukaryota</taxon>
        <taxon>Fungi</taxon>
        <taxon>Dikarya</taxon>
        <taxon>Ascomycota</taxon>
        <taxon>Saccharomycotina</taxon>
        <taxon>Pichiomycetes</taxon>
        <taxon>Debaryomycetaceae</taxon>
        <taxon>Candida/Lodderomyces clade</taxon>
        <taxon>Lodderomyces</taxon>
    </lineage>
</organism>
<proteinExistence type="predicted"/>
<dbReference type="PANTHER" id="PTHR15407">
    <property type="entry name" value="FUKUTIN-RELATED"/>
    <property type="match status" value="1"/>
</dbReference>
<dbReference type="PANTHER" id="PTHR15407:SF28">
    <property type="entry name" value="RIBITOL-5-PHOSPHATE TRANSFERASE FKTN"/>
    <property type="match status" value="1"/>
</dbReference>
<evidence type="ECO:0000259" key="6">
    <source>
        <dbReference type="Pfam" id="PF04991"/>
    </source>
</evidence>
<evidence type="ECO:0000313" key="7">
    <source>
        <dbReference type="EMBL" id="CAK9439899.1"/>
    </source>
</evidence>
<dbReference type="Proteomes" id="UP001497383">
    <property type="component" value="Chromosome 5"/>
</dbReference>
<evidence type="ECO:0000313" key="8">
    <source>
        <dbReference type="Proteomes" id="UP001497383"/>
    </source>
</evidence>
<dbReference type="Pfam" id="PF04991">
    <property type="entry name" value="LicD"/>
    <property type="match status" value="1"/>
</dbReference>
<dbReference type="InterPro" id="IPR007074">
    <property type="entry name" value="LicD/FKTN/FKRP_NTP_transf"/>
</dbReference>
<feature type="compositionally biased region" description="Low complexity" evidence="5">
    <location>
        <begin position="185"/>
        <end position="201"/>
    </location>
</feature>
<keyword evidence="2" id="KW-0812">Transmembrane</keyword>
<keyword evidence="8" id="KW-1185">Reference proteome</keyword>
<feature type="domain" description="LicD/FKTN/FKRP nucleotidyltransferase" evidence="6">
    <location>
        <begin position="314"/>
        <end position="415"/>
    </location>
</feature>
<keyword evidence="3" id="KW-1133">Transmembrane helix</keyword>
<dbReference type="RefSeq" id="XP_066830937.1">
    <property type="nucleotide sequence ID" value="XM_066974170.1"/>
</dbReference>
<reference evidence="7 8" key="1">
    <citation type="submission" date="2024-03" db="EMBL/GenBank/DDBJ databases">
        <authorList>
            <person name="Brejova B."/>
        </authorList>
    </citation>
    <scope>NUCLEOTIDE SEQUENCE [LARGE SCALE GENOMIC DNA]</scope>
    <source>
        <strain evidence="7 8">CBS 14171</strain>
    </source>
</reference>